<evidence type="ECO:0000256" key="2">
    <source>
        <dbReference type="ARBA" id="ARBA00022692"/>
    </source>
</evidence>
<dbReference type="InterPro" id="IPR049326">
    <property type="entry name" value="Rhodopsin_dom_fungi"/>
</dbReference>
<feature type="transmembrane region" description="Helical" evidence="6">
    <location>
        <begin position="61"/>
        <end position="82"/>
    </location>
</feature>
<accession>A0A6A6JAW9</accession>
<dbReference type="Pfam" id="PF20684">
    <property type="entry name" value="Fung_rhodopsin"/>
    <property type="match status" value="1"/>
</dbReference>
<dbReference type="AlphaFoldDB" id="A0A6A6JAW9"/>
<protein>
    <recommendedName>
        <fullName evidence="7">Rhodopsin domain-containing protein</fullName>
    </recommendedName>
</protein>
<sequence>MAGGSPPQSGREGMNASFVNTSLLGVAISLPLIATGATILRWYARRLKNRATTLHADDWMLLITLILCWAHSINTIVAGGIGGINTIKIPPREYATVALRTLWISTLFLVSALYTIKVSILVFYYQLFSVATWFRRAVIGMLVILTLWFVSSIMLALLSTVPFDGAFKDAATAKHRFDFNAWYISYSGLSILFDVIILCFPIPMIKSLKVTTKEKISILGIFWLGGFVCVSAIIRFVFLYNSIYRLTDFGQNQYSSITVAFIWAEVEPNTSVIAACLPTYRPLFKNGVLLPRMVSSMRSALGLPAKQATGSDVTGSNPSEYYQLDKPKRTKKNDALVKEMMNSGTRTTASDIEAHEMIDTSQLGRKWGY</sequence>
<feature type="domain" description="Rhodopsin" evidence="7">
    <location>
        <begin position="40"/>
        <end position="285"/>
    </location>
</feature>
<keyword evidence="3 6" id="KW-1133">Transmembrane helix</keyword>
<gene>
    <name evidence="8" type="ORF">EI97DRAFT_461205</name>
</gene>
<feature type="transmembrane region" description="Helical" evidence="6">
    <location>
        <begin position="216"/>
        <end position="238"/>
    </location>
</feature>
<feature type="transmembrane region" description="Helical" evidence="6">
    <location>
        <begin position="20"/>
        <end position="40"/>
    </location>
</feature>
<evidence type="ECO:0000256" key="5">
    <source>
        <dbReference type="ARBA" id="ARBA00038359"/>
    </source>
</evidence>
<evidence type="ECO:0000313" key="8">
    <source>
        <dbReference type="EMBL" id="KAF2273323.1"/>
    </source>
</evidence>
<feature type="transmembrane region" description="Helical" evidence="6">
    <location>
        <begin position="137"/>
        <end position="161"/>
    </location>
</feature>
<evidence type="ECO:0000256" key="1">
    <source>
        <dbReference type="ARBA" id="ARBA00004141"/>
    </source>
</evidence>
<proteinExistence type="inferred from homology"/>
<reference evidence="8" key="1">
    <citation type="journal article" date="2020" name="Stud. Mycol.">
        <title>101 Dothideomycetes genomes: a test case for predicting lifestyles and emergence of pathogens.</title>
        <authorList>
            <person name="Haridas S."/>
            <person name="Albert R."/>
            <person name="Binder M."/>
            <person name="Bloem J."/>
            <person name="Labutti K."/>
            <person name="Salamov A."/>
            <person name="Andreopoulos B."/>
            <person name="Baker S."/>
            <person name="Barry K."/>
            <person name="Bills G."/>
            <person name="Bluhm B."/>
            <person name="Cannon C."/>
            <person name="Castanera R."/>
            <person name="Culley D."/>
            <person name="Daum C."/>
            <person name="Ezra D."/>
            <person name="Gonzalez J."/>
            <person name="Henrissat B."/>
            <person name="Kuo A."/>
            <person name="Liang C."/>
            <person name="Lipzen A."/>
            <person name="Lutzoni F."/>
            <person name="Magnuson J."/>
            <person name="Mondo S."/>
            <person name="Nolan M."/>
            <person name="Ohm R."/>
            <person name="Pangilinan J."/>
            <person name="Park H.-J."/>
            <person name="Ramirez L."/>
            <person name="Alfaro M."/>
            <person name="Sun H."/>
            <person name="Tritt A."/>
            <person name="Yoshinaga Y."/>
            <person name="Zwiers L.-H."/>
            <person name="Turgeon B."/>
            <person name="Goodwin S."/>
            <person name="Spatafora J."/>
            <person name="Crous P."/>
            <person name="Grigoriev I."/>
        </authorList>
    </citation>
    <scope>NUCLEOTIDE SEQUENCE</scope>
    <source>
        <strain evidence="8">CBS 379.55</strain>
    </source>
</reference>
<dbReference type="OrthoDB" id="5398388at2759"/>
<evidence type="ECO:0000313" key="9">
    <source>
        <dbReference type="Proteomes" id="UP000800097"/>
    </source>
</evidence>
<keyword evidence="2 6" id="KW-0812">Transmembrane</keyword>
<keyword evidence="4 6" id="KW-0472">Membrane</keyword>
<evidence type="ECO:0000259" key="7">
    <source>
        <dbReference type="Pfam" id="PF20684"/>
    </source>
</evidence>
<comment type="similarity">
    <text evidence="5">Belongs to the SAT4 family.</text>
</comment>
<dbReference type="EMBL" id="ML986511">
    <property type="protein sequence ID" value="KAF2273323.1"/>
    <property type="molecule type" value="Genomic_DNA"/>
</dbReference>
<dbReference type="PANTHER" id="PTHR33048">
    <property type="entry name" value="PTH11-LIKE INTEGRAL MEMBRANE PROTEIN (AFU_ORTHOLOGUE AFUA_5G11245)"/>
    <property type="match status" value="1"/>
</dbReference>
<feature type="transmembrane region" description="Helical" evidence="6">
    <location>
        <begin position="102"/>
        <end position="125"/>
    </location>
</feature>
<dbReference type="GeneID" id="54554355"/>
<keyword evidence="9" id="KW-1185">Reference proteome</keyword>
<dbReference type="GO" id="GO:0016020">
    <property type="term" value="C:membrane"/>
    <property type="evidence" value="ECO:0007669"/>
    <property type="project" value="UniProtKB-SubCell"/>
</dbReference>
<evidence type="ECO:0000256" key="4">
    <source>
        <dbReference type="ARBA" id="ARBA00023136"/>
    </source>
</evidence>
<comment type="subcellular location">
    <subcellularLocation>
        <location evidence="1">Membrane</location>
        <topology evidence="1">Multi-pass membrane protein</topology>
    </subcellularLocation>
</comment>
<organism evidence="8 9">
    <name type="scientific">Westerdykella ornata</name>
    <dbReference type="NCBI Taxonomy" id="318751"/>
    <lineage>
        <taxon>Eukaryota</taxon>
        <taxon>Fungi</taxon>
        <taxon>Dikarya</taxon>
        <taxon>Ascomycota</taxon>
        <taxon>Pezizomycotina</taxon>
        <taxon>Dothideomycetes</taxon>
        <taxon>Pleosporomycetidae</taxon>
        <taxon>Pleosporales</taxon>
        <taxon>Sporormiaceae</taxon>
        <taxon>Westerdykella</taxon>
    </lineage>
</organism>
<dbReference type="Proteomes" id="UP000800097">
    <property type="component" value="Unassembled WGS sequence"/>
</dbReference>
<feature type="transmembrane region" description="Helical" evidence="6">
    <location>
        <begin position="181"/>
        <end position="204"/>
    </location>
</feature>
<name>A0A6A6JAW9_WESOR</name>
<dbReference type="InterPro" id="IPR052337">
    <property type="entry name" value="SAT4-like"/>
</dbReference>
<dbReference type="RefSeq" id="XP_033650862.1">
    <property type="nucleotide sequence ID" value="XM_033801180.1"/>
</dbReference>
<dbReference type="PANTHER" id="PTHR33048:SF18">
    <property type="entry name" value="INTEGRAL MEMBRANE PROTEIN"/>
    <property type="match status" value="1"/>
</dbReference>
<evidence type="ECO:0000256" key="6">
    <source>
        <dbReference type="SAM" id="Phobius"/>
    </source>
</evidence>
<evidence type="ECO:0000256" key="3">
    <source>
        <dbReference type="ARBA" id="ARBA00022989"/>
    </source>
</evidence>